<dbReference type="PROSITE" id="PS00941">
    <property type="entry name" value="CARBOXYLESTERASE_B_2"/>
    <property type="match status" value="1"/>
</dbReference>
<evidence type="ECO:0000259" key="9">
    <source>
        <dbReference type="Pfam" id="PF00135"/>
    </source>
</evidence>
<dbReference type="InterPro" id="IPR002018">
    <property type="entry name" value="CarbesteraseB"/>
</dbReference>
<keyword evidence="3" id="KW-0719">Serine esterase</keyword>
<dbReference type="InterPro" id="IPR019826">
    <property type="entry name" value="Carboxylesterase_B_AS"/>
</dbReference>
<protein>
    <recommendedName>
        <fullName evidence="7">Carboxylic ester hydrolase</fullName>
        <ecNumber evidence="7">3.1.1.-</ecNumber>
    </recommendedName>
</protein>
<dbReference type="EMBL" id="JAYRBN010000065">
    <property type="protein sequence ID" value="KAL2737493.1"/>
    <property type="molecule type" value="Genomic_DNA"/>
</dbReference>
<dbReference type="Proteomes" id="UP001607303">
    <property type="component" value="Unassembled WGS sequence"/>
</dbReference>
<keyword evidence="5" id="KW-1015">Disulfide bond</keyword>
<reference evidence="10 11" key="1">
    <citation type="journal article" date="2024" name="Ann. Entomol. Soc. Am.">
        <title>Genomic analyses of the southern and eastern yellowjacket wasps (Hymenoptera: Vespidae) reveal evolutionary signatures of social life.</title>
        <authorList>
            <person name="Catto M.A."/>
            <person name="Caine P.B."/>
            <person name="Orr S.E."/>
            <person name="Hunt B.G."/>
            <person name="Goodisman M.A.D."/>
        </authorList>
    </citation>
    <scope>NUCLEOTIDE SEQUENCE [LARGE SCALE GENOMIC DNA]</scope>
    <source>
        <strain evidence="10">232</strain>
        <tissue evidence="10">Head and thorax</tissue>
    </source>
</reference>
<dbReference type="PROSITE" id="PS00122">
    <property type="entry name" value="CARBOXYLESTERASE_B_1"/>
    <property type="match status" value="1"/>
</dbReference>
<dbReference type="PANTHER" id="PTHR11559">
    <property type="entry name" value="CARBOXYLESTERASE"/>
    <property type="match status" value="1"/>
</dbReference>
<sequence length="626" mass="71579">MPRRDKRLSKQGVTREGDVEISRGNGPEILRGSPLSGNLILAIDFENIDTSPMIETKFGSIVGKWTKSSLGLNIATFLGIPYAEPPIDDLRFREPKAWNRTWDELEAKSDTLPCLQLIDLNTIIGSEDCLYLNVYVPASQRQEENIKYPVLVFIHGGAFNVGSNNSTFLPATYWADQQVILVVINYRLGPLGFFSLANSVSPGNYGLKDMTMALKWVVENIESFGGDRSSVTLMGQSAGAAAVHILALSKKTEGLFDKYILHSGSALAAWAVHPKHIIRKVSEDMADDLGCSKKFDTTNSNTLDNNVTEINDNIEEDYIYKNYNNTFVNYDLEMIECMRSLDAKKILMKLSNLYAQHKYHYCFFGPTIEDESSDAILTMFPMEIIKKQLFRDIPCIIGVVQDEGLLKTFDFYGDSKKLSTFVNNFDTLLPGFLEVQDVINNVDNFTSSIKDFYFSENSTIEDYHILLKNITQARDGLITWSTYKTVRYLSEVMKSNLFFYCFAYSGTFSSRFKNGTQISHGVNHGDELNYFFPILNKEFESLMLFNTESDNTMINIMTELWSHFMRTGVPSTWSIANWPAYRYHHEYMLFKGSQDINITIEKNYYLKDRMEFWDNLIYNYSDESIE</sequence>
<name>A0ABD2BZ33_VESMC</name>
<keyword evidence="11" id="KW-1185">Reference proteome</keyword>
<dbReference type="EC" id="3.1.1.-" evidence="7"/>
<feature type="region of interest" description="Disordered" evidence="8">
    <location>
        <begin position="1"/>
        <end position="26"/>
    </location>
</feature>
<feature type="non-terminal residue" evidence="10">
    <location>
        <position position="626"/>
    </location>
</feature>
<dbReference type="SUPFAM" id="SSF53474">
    <property type="entry name" value="alpha/beta-Hydrolases"/>
    <property type="match status" value="1"/>
</dbReference>
<proteinExistence type="inferred from homology"/>
<dbReference type="GO" id="GO:0052689">
    <property type="term" value="F:carboxylic ester hydrolase activity"/>
    <property type="evidence" value="ECO:0007669"/>
    <property type="project" value="UniProtKB-KW"/>
</dbReference>
<evidence type="ECO:0000256" key="8">
    <source>
        <dbReference type="SAM" id="MobiDB-lite"/>
    </source>
</evidence>
<accession>A0ABD2BZ33</accession>
<gene>
    <name evidence="10" type="ORF">V1477_012449</name>
</gene>
<evidence type="ECO:0000256" key="3">
    <source>
        <dbReference type="ARBA" id="ARBA00022487"/>
    </source>
</evidence>
<dbReference type="AlphaFoldDB" id="A0ABD2BZ33"/>
<dbReference type="PROSITE" id="PS01173">
    <property type="entry name" value="LIPASE_GDXG_HIS"/>
    <property type="match status" value="1"/>
</dbReference>
<keyword evidence="6" id="KW-0325">Glycoprotein</keyword>
<dbReference type="Pfam" id="PF00135">
    <property type="entry name" value="COesterase"/>
    <property type="match status" value="1"/>
</dbReference>
<comment type="caution">
    <text evidence="10">The sequence shown here is derived from an EMBL/GenBank/DDBJ whole genome shotgun (WGS) entry which is preliminary data.</text>
</comment>
<dbReference type="Gene3D" id="3.40.50.1820">
    <property type="entry name" value="alpha/beta hydrolase"/>
    <property type="match status" value="1"/>
</dbReference>
<evidence type="ECO:0000313" key="11">
    <source>
        <dbReference type="Proteomes" id="UP001607303"/>
    </source>
</evidence>
<evidence type="ECO:0000256" key="4">
    <source>
        <dbReference type="ARBA" id="ARBA00022801"/>
    </source>
</evidence>
<organism evidence="10 11">
    <name type="scientific">Vespula maculifrons</name>
    <name type="common">Eastern yellow jacket</name>
    <name type="synonym">Wasp</name>
    <dbReference type="NCBI Taxonomy" id="7453"/>
    <lineage>
        <taxon>Eukaryota</taxon>
        <taxon>Metazoa</taxon>
        <taxon>Ecdysozoa</taxon>
        <taxon>Arthropoda</taxon>
        <taxon>Hexapoda</taxon>
        <taxon>Insecta</taxon>
        <taxon>Pterygota</taxon>
        <taxon>Neoptera</taxon>
        <taxon>Endopterygota</taxon>
        <taxon>Hymenoptera</taxon>
        <taxon>Apocrita</taxon>
        <taxon>Aculeata</taxon>
        <taxon>Vespoidea</taxon>
        <taxon>Vespidae</taxon>
        <taxon>Vespinae</taxon>
        <taxon>Vespula</taxon>
    </lineage>
</organism>
<feature type="domain" description="Carboxylesterase type B" evidence="9">
    <location>
        <begin position="51"/>
        <end position="599"/>
    </location>
</feature>
<evidence type="ECO:0000256" key="1">
    <source>
        <dbReference type="ARBA" id="ARBA00005964"/>
    </source>
</evidence>
<dbReference type="InterPro" id="IPR002168">
    <property type="entry name" value="Lipase_GDXG_HIS_AS"/>
</dbReference>
<evidence type="ECO:0000256" key="5">
    <source>
        <dbReference type="ARBA" id="ARBA00023157"/>
    </source>
</evidence>
<dbReference type="InterPro" id="IPR019819">
    <property type="entry name" value="Carboxylesterase_B_CS"/>
</dbReference>
<keyword evidence="4 7" id="KW-0378">Hydrolase</keyword>
<dbReference type="InterPro" id="IPR050309">
    <property type="entry name" value="Type-B_Carboxylest/Lipase"/>
</dbReference>
<evidence type="ECO:0000256" key="6">
    <source>
        <dbReference type="ARBA" id="ARBA00023180"/>
    </source>
</evidence>
<evidence type="ECO:0000256" key="7">
    <source>
        <dbReference type="RuleBase" id="RU361235"/>
    </source>
</evidence>
<evidence type="ECO:0000256" key="2">
    <source>
        <dbReference type="ARBA" id="ARBA00010515"/>
    </source>
</evidence>
<dbReference type="InterPro" id="IPR029058">
    <property type="entry name" value="AB_hydrolase_fold"/>
</dbReference>
<evidence type="ECO:0000313" key="10">
    <source>
        <dbReference type="EMBL" id="KAL2737493.1"/>
    </source>
</evidence>
<comment type="similarity">
    <text evidence="1 7">Belongs to the type-B carboxylesterase/lipase family.</text>
</comment>
<comment type="similarity">
    <text evidence="2">Belongs to the 'GDXG' lipolytic enzyme family.</text>
</comment>